<name>A0A7X4K7V7_9SPHN</name>
<proteinExistence type="predicted"/>
<accession>A0A7X4K7V7</accession>
<evidence type="ECO:0000313" key="2">
    <source>
        <dbReference type="Proteomes" id="UP000465810"/>
    </source>
</evidence>
<dbReference type="Pfam" id="PF06199">
    <property type="entry name" value="Phage_tail_2"/>
    <property type="match status" value="1"/>
</dbReference>
<gene>
    <name evidence="1" type="ORF">GR702_11595</name>
</gene>
<protein>
    <recommendedName>
        <fullName evidence="3">Phage tail protein</fullName>
    </recommendedName>
</protein>
<dbReference type="InterPro" id="IPR011855">
    <property type="entry name" value="Phgtail_TP901_1"/>
</dbReference>
<sequence>MGERLLIKIGNGATPEVFEHPTLINTSRSVSISTTTETDQLVDLADMSAPATTVRRVTSTDFKIDGEGLINKGDVLDWMEWIKSGEHRNLQITDGDWMVEGPFLLTAFQITGERAKSSTCQITLEQADEVVVAEV</sequence>
<comment type="caution">
    <text evidence="1">The sequence shown here is derived from an EMBL/GenBank/DDBJ whole genome shotgun (WGS) entry which is preliminary data.</text>
</comment>
<evidence type="ECO:0000313" key="1">
    <source>
        <dbReference type="EMBL" id="MYL98407.1"/>
    </source>
</evidence>
<evidence type="ECO:0008006" key="3">
    <source>
        <dbReference type="Google" id="ProtNLM"/>
    </source>
</evidence>
<reference evidence="1 2" key="1">
    <citation type="submission" date="2019-12" db="EMBL/GenBank/DDBJ databases">
        <authorList>
            <person name="Feng G."/>
            <person name="Zhu H."/>
        </authorList>
    </citation>
    <scope>NUCLEOTIDE SEQUENCE [LARGE SCALE GENOMIC DNA]</scope>
    <source>
        <strain evidence="1 2">FGD1</strain>
    </source>
</reference>
<keyword evidence="2" id="KW-1185">Reference proteome</keyword>
<dbReference type="AlphaFoldDB" id="A0A7X4K7V7"/>
<organism evidence="1 2">
    <name type="scientific">Novosphingobium silvae</name>
    <dbReference type="NCBI Taxonomy" id="2692619"/>
    <lineage>
        <taxon>Bacteria</taxon>
        <taxon>Pseudomonadati</taxon>
        <taxon>Pseudomonadota</taxon>
        <taxon>Alphaproteobacteria</taxon>
        <taxon>Sphingomonadales</taxon>
        <taxon>Sphingomonadaceae</taxon>
        <taxon>Novosphingobium</taxon>
    </lineage>
</organism>
<dbReference type="Proteomes" id="UP000465810">
    <property type="component" value="Unassembled WGS sequence"/>
</dbReference>
<dbReference type="EMBL" id="WVTD01000007">
    <property type="protein sequence ID" value="MYL98407.1"/>
    <property type="molecule type" value="Genomic_DNA"/>
</dbReference>